<dbReference type="EMBL" id="AC132938">
    <property type="status" value="NOT_ANNOTATED_CDS"/>
    <property type="molecule type" value="Genomic_DNA"/>
</dbReference>
<dbReference type="ExpressionAtlas" id="J3QQQ4">
    <property type="expression patterns" value="baseline and differential"/>
</dbReference>
<dbReference type="Ensembl" id="ENST00000582438.2">
    <property type="protein sequence ID" value="ENSP00000463840.2"/>
    <property type="gene ID" value="ENSG00000178927.19"/>
</dbReference>
<reference evidence="2" key="4">
    <citation type="submission" date="2025-08" db="UniProtKB">
        <authorList>
            <consortium name="Ensembl"/>
        </authorList>
    </citation>
    <scope>IDENTIFICATION</scope>
</reference>
<dbReference type="VEuPathDB" id="HostDB:ENSG00000178927"/>
<evidence type="ECO:0007829" key="4">
    <source>
        <dbReference type="PeptideAtlas" id="J3QQQ4"/>
    </source>
</evidence>
<dbReference type="GeneTree" id="ENSGT00390000004691"/>
<accession>J3QQQ4</accession>
<evidence type="ECO:0000256" key="1">
    <source>
        <dbReference type="SAM" id="MobiDB-lite"/>
    </source>
</evidence>
<protein>
    <submittedName>
        <fullName evidence="2">Cytochrome b-245 chaperone 1</fullName>
    </submittedName>
</protein>
<dbReference type="Antibodypedia" id="53358">
    <property type="antibodies" value="136 antibodies from 12 providers"/>
</dbReference>
<name>J3QQQ4_HUMAN</name>
<organism evidence="2 3">
    <name type="scientific">Homo sapiens</name>
    <name type="common">Human</name>
    <dbReference type="NCBI Taxonomy" id="9606"/>
    <lineage>
        <taxon>Eukaryota</taxon>
        <taxon>Metazoa</taxon>
        <taxon>Chordata</taxon>
        <taxon>Craniata</taxon>
        <taxon>Vertebrata</taxon>
        <taxon>Euteleostomi</taxon>
        <taxon>Mammalia</taxon>
        <taxon>Eutheria</taxon>
        <taxon>Euarchontoglires</taxon>
        <taxon>Primates</taxon>
        <taxon>Haplorrhini</taxon>
        <taxon>Catarrhini</taxon>
        <taxon>Hominidae</taxon>
        <taxon>Homo</taxon>
    </lineage>
</organism>
<dbReference type="Pfam" id="PF15169">
    <property type="entry name" value="Cybc1_Eros"/>
    <property type="match status" value="1"/>
</dbReference>
<keyword evidence="4 5" id="KW-1267">Proteomics identification</keyword>
<dbReference type="OrthoDB" id="10022724at2759"/>
<dbReference type="AlphaFoldDB" id="J3QQQ4"/>
<reference evidence="2 3" key="2">
    <citation type="journal article" date="2004" name="Nature">
        <title>Finishing the euchromatic sequence of the human genome.</title>
        <authorList>
            <consortium name="International Human Genome Sequencing Consortium"/>
        </authorList>
    </citation>
    <scope>NUCLEOTIDE SEQUENCE [LARGE SCALE GENOMIC DNA]</scope>
</reference>
<dbReference type="HOGENOM" id="CLU_2984192_0_0_1"/>
<evidence type="ECO:0000313" key="3">
    <source>
        <dbReference type="Proteomes" id="UP000005640"/>
    </source>
</evidence>
<proteinExistence type="evidence at protein level"/>
<keyword evidence="3" id="KW-1185">Reference proteome</keyword>
<gene>
    <name evidence="2" type="primary">CYBC1</name>
</gene>
<dbReference type="InterPro" id="IPR027846">
    <property type="entry name" value="Cybc1"/>
</dbReference>
<evidence type="ECO:0000313" key="2">
    <source>
        <dbReference type="Ensembl" id="ENSP00000463840.2"/>
    </source>
</evidence>
<dbReference type="Proteomes" id="UP000005640">
    <property type="component" value="Chromosome 17"/>
</dbReference>
<dbReference type="OpenTargets" id="ENSG00000178927"/>
<dbReference type="HGNC" id="HGNC:28672">
    <property type="gene designation" value="CYBC1"/>
</dbReference>
<dbReference type="Bgee" id="ENSG00000178927">
    <property type="expression patterns" value="Expressed in granulocyte and 176 other cell types or tissues"/>
</dbReference>
<dbReference type="SMR" id="J3QQQ4"/>
<reference evidence="2 3" key="3">
    <citation type="journal article" date="2006" name="Nature">
        <title>DNA sequence of human chromosome 17 and analysis of rearrangement in the human lineage.</title>
        <authorList>
            <person name="Zody M.C."/>
            <person name="Garber M."/>
            <person name="Adams D.J."/>
            <person name="Sharpe T."/>
            <person name="Harrow J."/>
            <person name="Lupski J.R."/>
            <person name="Nicholson C."/>
            <person name="Searle S.M."/>
            <person name="Wilming L."/>
            <person name="Young S.K."/>
            <person name="Abouelleil A."/>
            <person name="Allen N.R."/>
            <person name="Bi W."/>
            <person name="Bloom T."/>
            <person name="Borowsky M.L."/>
            <person name="Bugalter B.E."/>
            <person name="Butler J."/>
            <person name="Chang J.L."/>
            <person name="Chen C.K."/>
            <person name="Cook A."/>
            <person name="Corum B."/>
            <person name="Cuomo C.A."/>
            <person name="de Jong P.J."/>
            <person name="DeCaprio D."/>
            <person name="Dewar K."/>
            <person name="FitzGerald M."/>
            <person name="Gilbert J."/>
            <person name="Gibson R."/>
            <person name="Gnerre S."/>
            <person name="Goldstein S."/>
            <person name="Grafham D.V."/>
            <person name="Grocock R."/>
            <person name="Hafez N."/>
            <person name="Hagopian D.S."/>
            <person name="Hart E."/>
            <person name="Norman C.H."/>
            <person name="Humphray S."/>
            <person name="Jaffe D.B."/>
            <person name="Jones M."/>
            <person name="Kamal M."/>
            <person name="Khodiyar V.K."/>
            <person name="LaButti K."/>
            <person name="Laird G."/>
            <person name="Lehoczky J."/>
            <person name="Liu X."/>
            <person name="Lokyitsang T."/>
            <person name="Loveland J."/>
            <person name="Lui A."/>
            <person name="Macdonald P."/>
            <person name="Major J.E."/>
            <person name="Matthews L."/>
            <person name="Mauceli E."/>
            <person name="McCarroll S.A."/>
            <person name="Mihalev A.H."/>
            <person name="Mudge J."/>
            <person name="Nguyen C."/>
            <person name="Nicol R."/>
            <person name="O'Leary S.B."/>
            <person name="Osoegawa K."/>
            <person name="Schwartz D.C."/>
            <person name="Shaw-Smith C."/>
            <person name="Stankiewicz P."/>
            <person name="Steward C."/>
            <person name="Swarbreck D."/>
            <person name="Venkataraman V."/>
            <person name="Whittaker C.A."/>
            <person name="Yang X."/>
            <person name="Zimmer A.R."/>
            <person name="Bradley A."/>
            <person name="Hubbard T."/>
            <person name="Birren B.W."/>
            <person name="Rogers J."/>
            <person name="Lander E.S."/>
            <person name="Nusbaum C."/>
        </authorList>
    </citation>
    <scope>NUCLEOTIDE SEQUENCE [LARGE SCALE GENOMIC DNA]</scope>
</reference>
<reference evidence="2 3" key="1">
    <citation type="journal article" date="2001" name="Nature">
        <title>Initial sequencing and analysis of the human genome.</title>
        <authorList>
            <consortium name="International Human Genome Sequencing Consortium"/>
            <person name="Lander E.S."/>
            <person name="Linton L.M."/>
            <person name="Birren B."/>
            <person name="Nusbaum C."/>
            <person name="Zody M.C."/>
            <person name="Baldwin J."/>
            <person name="Devon K."/>
            <person name="Dewar K."/>
            <person name="Doyle M."/>
            <person name="FitzHugh W."/>
            <person name="Funke R."/>
            <person name="Gage D."/>
            <person name="Harris K."/>
            <person name="Heaford A."/>
            <person name="Howland J."/>
            <person name="Kann L."/>
            <person name="Lehoczky J."/>
            <person name="LeVine R."/>
            <person name="McEwan P."/>
            <person name="McKernan K."/>
            <person name="Meldrim J."/>
            <person name="Mesirov J.P."/>
            <person name="Miranda C."/>
            <person name="Morris W."/>
            <person name="Naylor J."/>
            <person name="Raymond C."/>
            <person name="Rosetti M."/>
            <person name="Santos R."/>
            <person name="Sheridan A."/>
            <person name="Sougnez C."/>
            <person name="Stange-Thomann N."/>
            <person name="Stojanovic N."/>
            <person name="Subramanian A."/>
            <person name="Wyman D."/>
            <person name="Rogers J."/>
            <person name="Sulston J."/>
            <person name="Ainscough R."/>
            <person name="Beck S."/>
            <person name="Bentley D."/>
            <person name="Burton J."/>
            <person name="Clee C."/>
            <person name="Carter N."/>
            <person name="Coulson A."/>
            <person name="Deadman R."/>
            <person name="Deloukas P."/>
            <person name="Dunham A."/>
            <person name="Dunham I."/>
            <person name="Durbin R."/>
            <person name="French L."/>
            <person name="Grafham D."/>
            <person name="Gregory S."/>
            <person name="Hubbard T."/>
            <person name="Humphray S."/>
            <person name="Hunt A."/>
            <person name="Jones M."/>
            <person name="Lloyd C."/>
            <person name="McMurray A."/>
            <person name="Matthews L."/>
            <person name="Mercer S."/>
            <person name="Milne S."/>
            <person name="Mullikin J.C."/>
            <person name="Mungall A."/>
            <person name="Plumb R."/>
            <person name="Ross M."/>
            <person name="Shownkeen R."/>
            <person name="Sims S."/>
            <person name="Waterston R.H."/>
            <person name="Wilson R.K."/>
            <person name="Hillier L.W."/>
            <person name="McPherson J.D."/>
            <person name="Marra M.A."/>
            <person name="Mardis E.R."/>
            <person name="Fulton L.A."/>
            <person name="Chinwalla A.T."/>
            <person name="Pepin K.H."/>
            <person name="Gish W.R."/>
            <person name="Chissoe S.L."/>
            <person name="Wendl M.C."/>
            <person name="Delehaunty K.D."/>
            <person name="Miner T.L."/>
            <person name="Delehaunty A."/>
            <person name="Kramer J.B."/>
            <person name="Cook L.L."/>
            <person name="Fulton R.S."/>
            <person name="Johnson D.L."/>
            <person name="Minx P.J."/>
            <person name="Clifton S.W."/>
            <person name="Hawkins T."/>
            <person name="Branscomb E."/>
            <person name="Predki P."/>
            <person name="Richardson P."/>
            <person name="Wenning S."/>
            <person name="Slezak T."/>
            <person name="Doggett N."/>
            <person name="Cheng J.F."/>
            <person name="Olsen A."/>
            <person name="Lucas S."/>
            <person name="Elkin C."/>
            <person name="Uberbacher E."/>
            <person name="Frazier M."/>
            <person name="Gibbs R.A."/>
            <person name="Muzny D.M."/>
            <person name="Scherer S.E."/>
            <person name="Bouck J.B."/>
            <person name="Sodergren E.J."/>
            <person name="Worley K.C."/>
            <person name="Rives C.M."/>
            <person name="Gorrell J.H."/>
            <person name="Metzker M.L."/>
            <person name="Naylor S.L."/>
            <person name="Kucherlapati R.S."/>
            <person name="Nelson D.L."/>
            <person name="Weinstock G.M."/>
            <person name="Sakaki Y."/>
            <person name="Fujiyama A."/>
            <person name="Hattori M."/>
            <person name="Yada T."/>
            <person name="Toyoda A."/>
            <person name="Itoh T."/>
            <person name="Kawagoe C."/>
            <person name="Watanabe H."/>
            <person name="Totoki Y."/>
            <person name="Taylor T."/>
            <person name="Weissenbach J."/>
            <person name="Heilig R."/>
            <person name="Saurin W."/>
            <person name="Artiguenave F."/>
            <person name="Brottier P."/>
            <person name="Bruls T."/>
            <person name="Pelletier E."/>
            <person name="Robert C."/>
            <person name="Wincker P."/>
            <person name="Smith D.R."/>
            <person name="Doucette-Stamm L."/>
            <person name="Rubenfield M."/>
            <person name="Weinstock K."/>
            <person name="Lee H.M."/>
            <person name="Dubois J."/>
            <person name="Rosenthal A."/>
            <person name="Platzer M."/>
            <person name="Nyakatura G."/>
            <person name="Taudien S."/>
            <person name="Rump A."/>
            <person name="Yang H."/>
            <person name="Yu J."/>
            <person name="Wang J."/>
            <person name="Huang G."/>
            <person name="Gu J."/>
            <person name="Hood L."/>
            <person name="Rowen L."/>
            <person name="Madan A."/>
            <person name="Qin S."/>
            <person name="Davis R.W."/>
            <person name="Federspiel N.A."/>
            <person name="Abola A.P."/>
            <person name="Proctor M.J."/>
            <person name="Myers R.M."/>
            <person name="Schmutz J."/>
            <person name="Dickson M."/>
            <person name="Grimwood J."/>
            <person name="Cox D.R."/>
            <person name="Olson M.V."/>
            <person name="Kaul R."/>
            <person name="Raymond C."/>
            <person name="Shimizu N."/>
            <person name="Kawasaki K."/>
            <person name="Minoshima S."/>
            <person name="Evans G.A."/>
            <person name="Athanasiou M."/>
            <person name="Schultz R."/>
            <person name="Roe B.A."/>
            <person name="Chen F."/>
            <person name="Pan H."/>
            <person name="Ramser J."/>
            <person name="Lehrach H."/>
            <person name="Reinhardt R."/>
            <person name="McCombie W.R."/>
            <person name="de la Bastide M."/>
            <person name="Dedhia N."/>
            <person name="Blocker H."/>
            <person name="Hornischer K."/>
            <person name="Nordsiek G."/>
            <person name="Agarwala R."/>
            <person name="Aravind L."/>
            <person name="Bailey J.A."/>
            <person name="Bateman A."/>
            <person name="Batzoglou S."/>
            <person name="Birney E."/>
            <person name="Bork P."/>
            <person name="Brown D.G."/>
            <person name="Burge C.B."/>
            <person name="Cerutti L."/>
            <person name="Chen H.C."/>
            <person name="Church D."/>
            <person name="Clamp M."/>
            <person name="Copley R.R."/>
            <person name="Doerks T."/>
            <person name="Eddy S.R."/>
            <person name="Eichler E.E."/>
            <person name="Furey T.S."/>
            <person name="Galagan J."/>
            <person name="Gilbert J.G."/>
            <person name="Harmon C."/>
            <person name="Hayashizaki Y."/>
            <person name="Haussler D."/>
            <person name="Hermjakob H."/>
            <person name="Hokamp K."/>
            <person name="Jang W."/>
            <person name="Johnson L.S."/>
            <person name="Jones T.A."/>
            <person name="Kasif S."/>
            <person name="Kaspryzk A."/>
            <person name="Kennedy S."/>
            <person name="Kent W.J."/>
            <person name="Kitts P."/>
            <person name="Koonin E.V."/>
            <person name="Korf I."/>
            <person name="Kulp D."/>
            <person name="Lancet D."/>
            <person name="Lowe T.M."/>
            <person name="McLysaght A."/>
            <person name="Mikkelsen T."/>
            <person name="Moran J.V."/>
            <person name="Mulder N."/>
            <person name="Pollara V.J."/>
            <person name="Ponting C.P."/>
            <person name="Schuler G."/>
            <person name="Schultz J."/>
            <person name="Slater G."/>
            <person name="Smit A.F."/>
            <person name="Stupka E."/>
            <person name="Szustakowski J."/>
            <person name="Thierry-Mieg D."/>
            <person name="Thierry-Mieg J."/>
            <person name="Wagner L."/>
            <person name="Wallis J."/>
            <person name="Wheeler R."/>
            <person name="Williams A."/>
            <person name="Wolf Y.I."/>
            <person name="Wolfe K.H."/>
            <person name="Yang S.P."/>
            <person name="Yeh R.F."/>
            <person name="Collins F."/>
            <person name="Guyer M.S."/>
            <person name="Peterson J."/>
            <person name="Felsenfeld A."/>
            <person name="Wetterstrand K.A."/>
            <person name="Patrinos A."/>
            <person name="Morgan M.J."/>
            <person name="de Jong P."/>
            <person name="Catanese J.J."/>
            <person name="Osoegawa K."/>
            <person name="Shizuya H."/>
            <person name="Choi S."/>
            <person name="Chen Y.J."/>
        </authorList>
    </citation>
    <scope>NUCLEOTIDE SEQUENCE [LARGE SCALE GENOMIC DNA]</scope>
</reference>
<reference evidence="2" key="5">
    <citation type="submission" date="2025-09" db="UniProtKB">
        <authorList>
            <consortium name="Ensembl"/>
        </authorList>
    </citation>
    <scope>IDENTIFICATION</scope>
</reference>
<evidence type="ECO:0007829" key="5">
    <source>
        <dbReference type="ProteomicsDB" id="J3QQQ4"/>
    </source>
</evidence>
<dbReference type="MassIVE" id="J3QQQ4"/>
<dbReference type="Ensembl" id="ENST00000582438.2">
    <property type="protein sequence ID" value="ENSP00000463840.2"/>
    <property type="gene ID" value="ENSG00000178927.20"/>
</dbReference>
<dbReference type="UCSC" id="uc060mah.1">
    <property type="organism name" value="human"/>
</dbReference>
<sequence length="55" mass="5928">MVVLRLATGFSHPLTQSAVMGHRSRRSRQPWTPALGHSKTSGEWRGGARPGPCGC</sequence>
<feature type="region of interest" description="Disordered" evidence="1">
    <location>
        <begin position="17"/>
        <end position="55"/>
    </location>
</feature>